<protein>
    <submittedName>
        <fullName evidence="4">Melanoma antigen preferentially expressed in tumors-like</fullName>
    </submittedName>
</protein>
<evidence type="ECO:0000313" key="5">
    <source>
        <dbReference type="Proteomes" id="UP000429181"/>
    </source>
</evidence>
<comment type="similarity">
    <text evidence="1">Belongs to the PRAME family.</text>
</comment>
<organism evidence="4 5">
    <name type="scientific">Bos indicus x Bos taurus</name>
    <name type="common">Hybrid cattle</name>
    <dbReference type="NCBI Taxonomy" id="30522"/>
    <lineage>
        <taxon>Eukaryota</taxon>
        <taxon>Metazoa</taxon>
        <taxon>Chordata</taxon>
        <taxon>Craniata</taxon>
        <taxon>Vertebrata</taxon>
        <taxon>Euteleostomi</taxon>
        <taxon>Mammalia</taxon>
        <taxon>Eutheria</taxon>
        <taxon>Laurasiatheria</taxon>
        <taxon>Artiodactyla</taxon>
        <taxon>Ruminantia</taxon>
        <taxon>Pecora</taxon>
        <taxon>Bovidae</taxon>
        <taxon>Bovinae</taxon>
        <taxon>Bos</taxon>
    </lineage>
</organism>
<dbReference type="GO" id="GO:0045892">
    <property type="term" value="P:negative regulation of DNA-templated transcription"/>
    <property type="evidence" value="ECO:0007669"/>
    <property type="project" value="InterPro"/>
</dbReference>
<sequence>MSIQNPLRLLNLAGKSLLTDEALTISTLEYLPIELFPPLFMEAFCGRHRKTLKALVQAWPFVRLPLGGLMQTPHLGTLQAVLDGLDVLLTQKDHPRKCKLRVLDLRNTGQDFWRMWSGSSVHVSSSSSMVPMAEDGSRIEKPLAPFEVFTELHLKERTMNEFLTYLLKWVEERDPFIHLCCKKMKIVSFPMDNIMNVLSMVQLDCIQELHVNCTWHLSTLAMIAPLLGQMSNVQKLMDAFELWCWGRLLRVPWKAKKLNQSILMKINPEYLLEGLMLKLKLQCLMKPLDNLSITCCLLKDSDLTHLSQSPNISQLKSLNLSGVTMTYSSPELLPALLEKVSATLQELYLEQSGIRDSHLEAILPALSHCFQLTSFSLRGNLLSMPIMEKMLRHTSELPSLSRELYPVLQESFSSQGILQPGRLAQFAQSCPTLQPHGLQNARPPCPSPSPKVCPSSCSLHP</sequence>
<evidence type="ECO:0000256" key="2">
    <source>
        <dbReference type="ARBA" id="ARBA00022614"/>
    </source>
</evidence>
<dbReference type="GO" id="GO:0005737">
    <property type="term" value="C:cytoplasm"/>
    <property type="evidence" value="ECO:0007669"/>
    <property type="project" value="TreeGrafter"/>
</dbReference>
<dbReference type="AlphaFoldDB" id="A0A4W2HJQ4"/>
<dbReference type="PIRSF" id="PIRSF038286">
    <property type="entry name" value="PRAME"/>
    <property type="match status" value="1"/>
</dbReference>
<dbReference type="PANTHER" id="PTHR14224:SF19">
    <property type="entry name" value="PRAME FAMILY MEMBER 11-RELATED"/>
    <property type="match status" value="1"/>
</dbReference>
<evidence type="ECO:0000256" key="3">
    <source>
        <dbReference type="ARBA" id="ARBA00022737"/>
    </source>
</evidence>
<dbReference type="GeneTree" id="ENSGT01030000234531"/>
<dbReference type="GO" id="GO:0008284">
    <property type="term" value="P:positive regulation of cell population proliferation"/>
    <property type="evidence" value="ECO:0007669"/>
    <property type="project" value="InterPro"/>
</dbReference>
<dbReference type="GO" id="GO:0045596">
    <property type="term" value="P:negative regulation of cell differentiation"/>
    <property type="evidence" value="ECO:0007669"/>
    <property type="project" value="InterPro"/>
</dbReference>
<keyword evidence="2" id="KW-0433">Leucine-rich repeat</keyword>
<dbReference type="GO" id="GO:0043066">
    <property type="term" value="P:negative regulation of apoptotic process"/>
    <property type="evidence" value="ECO:0007669"/>
    <property type="project" value="InterPro"/>
</dbReference>
<dbReference type="Ensembl" id="ENSBIXT00005007983.1">
    <property type="protein sequence ID" value="ENSBIXP00005030408.1"/>
    <property type="gene ID" value="ENSBIXG00005010530.1"/>
</dbReference>
<keyword evidence="3" id="KW-0677">Repeat</keyword>
<dbReference type="InterPro" id="IPR050694">
    <property type="entry name" value="LRRC14/PRAME"/>
</dbReference>
<proteinExistence type="inferred from homology"/>
<evidence type="ECO:0000313" key="4">
    <source>
        <dbReference type="Ensembl" id="ENSBIXP00005030408.1"/>
    </source>
</evidence>
<dbReference type="InterPro" id="IPR032675">
    <property type="entry name" value="LRR_dom_sf"/>
</dbReference>
<name>A0A4W2HJQ4_BOBOX</name>
<accession>A0A4W2HJQ4</accession>
<dbReference type="InterPro" id="IPR026271">
    <property type="entry name" value="PRAME"/>
</dbReference>
<dbReference type="PANTHER" id="PTHR14224">
    <property type="entry name" value="SIMILAR TO PREFERENTIALLY EXPRESSED ANTIGEN IN MELANOMA-LIKE 3"/>
    <property type="match status" value="1"/>
</dbReference>
<evidence type="ECO:0000256" key="1">
    <source>
        <dbReference type="ARBA" id="ARBA00009608"/>
    </source>
</evidence>
<gene>
    <name evidence="4" type="primary">LOC113906225</name>
</gene>
<dbReference type="SUPFAM" id="SSF52047">
    <property type="entry name" value="RNI-like"/>
    <property type="match status" value="1"/>
</dbReference>
<reference evidence="4 5" key="1">
    <citation type="submission" date="2018-11" db="EMBL/GenBank/DDBJ databases">
        <title>Haplotype-resolved cattle genomes.</title>
        <authorList>
            <person name="Low W.Y."/>
            <person name="Tearle R."/>
            <person name="Bickhart D.M."/>
            <person name="Rosen B.D."/>
            <person name="Koren S."/>
            <person name="Rhie A."/>
            <person name="Hiendleder S."/>
            <person name="Phillippy A.M."/>
            <person name="Smith T.P.L."/>
            <person name="Williams J.L."/>
        </authorList>
    </citation>
    <scope>NUCLEOTIDE SEQUENCE [LARGE SCALE GENOMIC DNA]</scope>
</reference>
<dbReference type="Gene3D" id="3.80.10.10">
    <property type="entry name" value="Ribonuclease Inhibitor"/>
    <property type="match status" value="1"/>
</dbReference>
<dbReference type="Proteomes" id="UP000429181">
    <property type="component" value="Chromosome 16"/>
</dbReference>
<reference evidence="4" key="2">
    <citation type="submission" date="2025-08" db="UniProtKB">
        <authorList>
            <consortium name="Ensembl"/>
        </authorList>
    </citation>
    <scope>IDENTIFICATION</scope>
</reference>